<dbReference type="EMBL" id="JWZT01003985">
    <property type="protein sequence ID" value="KII65154.1"/>
    <property type="molecule type" value="Genomic_DNA"/>
</dbReference>
<comment type="caution">
    <text evidence="1">The sequence shown here is derived from an EMBL/GenBank/DDBJ whole genome shotgun (WGS) entry which is preliminary data.</text>
</comment>
<dbReference type="Proteomes" id="UP000031668">
    <property type="component" value="Unassembled WGS sequence"/>
</dbReference>
<keyword evidence="2" id="KW-1185">Reference proteome</keyword>
<reference evidence="1 2" key="1">
    <citation type="journal article" date="2014" name="Genome Biol. Evol.">
        <title>The genome of the myxosporean Thelohanellus kitauei shows adaptations to nutrient acquisition within its fish host.</title>
        <authorList>
            <person name="Yang Y."/>
            <person name="Xiong J."/>
            <person name="Zhou Z."/>
            <person name="Huo F."/>
            <person name="Miao W."/>
            <person name="Ran C."/>
            <person name="Liu Y."/>
            <person name="Zhang J."/>
            <person name="Feng J."/>
            <person name="Wang M."/>
            <person name="Wang M."/>
            <person name="Wang L."/>
            <person name="Yao B."/>
        </authorList>
    </citation>
    <scope>NUCLEOTIDE SEQUENCE [LARGE SCALE GENOMIC DNA]</scope>
    <source>
        <strain evidence="1">Wuqing</strain>
    </source>
</reference>
<organism evidence="1 2">
    <name type="scientific">Thelohanellus kitauei</name>
    <name type="common">Myxosporean</name>
    <dbReference type="NCBI Taxonomy" id="669202"/>
    <lineage>
        <taxon>Eukaryota</taxon>
        <taxon>Metazoa</taxon>
        <taxon>Cnidaria</taxon>
        <taxon>Myxozoa</taxon>
        <taxon>Myxosporea</taxon>
        <taxon>Bivalvulida</taxon>
        <taxon>Platysporina</taxon>
        <taxon>Myxobolidae</taxon>
        <taxon>Thelohanellus</taxon>
    </lineage>
</organism>
<dbReference type="AlphaFoldDB" id="A0A0C2IIK7"/>
<evidence type="ECO:0000313" key="1">
    <source>
        <dbReference type="EMBL" id="KII65154.1"/>
    </source>
</evidence>
<evidence type="ECO:0000313" key="2">
    <source>
        <dbReference type="Proteomes" id="UP000031668"/>
    </source>
</evidence>
<gene>
    <name evidence="1" type="ORF">RF11_10697</name>
</gene>
<name>A0A0C2IIK7_THEKT</name>
<proteinExistence type="predicted"/>
<sequence>MDNIYDKLFLKDGCLGFEEFGNLTYTDSRNDDPRKQFYLKKQNVYHTNGRLIPELDDPSPEELVQRSYDYFVHDSITKKIQGFYIPYTVDLVRNAQMSDILRYNRRFSEISTNKCPKNPLQYKISRFMNHTHEVFQSIPKDLLHEQFKTEIDRNLTRLASIADEGNRLVALKISDKRILVYIDTQELKNT</sequence>
<accession>A0A0C2IIK7</accession>
<protein>
    <submittedName>
        <fullName evidence="1">Uncharacterized protein</fullName>
    </submittedName>
</protein>